<proteinExistence type="predicted"/>
<evidence type="ECO:0000313" key="1">
    <source>
        <dbReference type="EMBL" id="MFD1872942.1"/>
    </source>
</evidence>
<dbReference type="EMBL" id="JBHUFD010000003">
    <property type="protein sequence ID" value="MFD1872942.1"/>
    <property type="molecule type" value="Genomic_DNA"/>
</dbReference>
<accession>A0ABW4QTM3</accession>
<gene>
    <name evidence="1" type="ORF">ACFSDX_10920</name>
</gene>
<dbReference type="RefSeq" id="WP_382313424.1">
    <property type="nucleotide sequence ID" value="NZ_JBHUFD010000003.1"/>
</dbReference>
<sequence length="111" mass="12851">MLSIFTNPAPDTLAEITAVARAYYRQSRQYQLTATDFFDWLELLPPATRAELGRQGFAVASHQLDFLRHCLELRGHSMRTYMMEHLSLAGYEQWVKQHQFNGELPDSLVFS</sequence>
<organism evidence="1 2">
    <name type="scientific">Hymenobacter bucti</name>
    <dbReference type="NCBI Taxonomy" id="1844114"/>
    <lineage>
        <taxon>Bacteria</taxon>
        <taxon>Pseudomonadati</taxon>
        <taxon>Bacteroidota</taxon>
        <taxon>Cytophagia</taxon>
        <taxon>Cytophagales</taxon>
        <taxon>Hymenobacteraceae</taxon>
        <taxon>Hymenobacter</taxon>
    </lineage>
</organism>
<keyword evidence="2" id="KW-1185">Reference proteome</keyword>
<reference evidence="2" key="1">
    <citation type="journal article" date="2019" name="Int. J. Syst. Evol. Microbiol.">
        <title>The Global Catalogue of Microorganisms (GCM) 10K type strain sequencing project: providing services to taxonomists for standard genome sequencing and annotation.</title>
        <authorList>
            <consortium name="The Broad Institute Genomics Platform"/>
            <consortium name="The Broad Institute Genome Sequencing Center for Infectious Disease"/>
            <person name="Wu L."/>
            <person name="Ma J."/>
        </authorList>
    </citation>
    <scope>NUCLEOTIDE SEQUENCE [LARGE SCALE GENOMIC DNA]</scope>
    <source>
        <strain evidence="2">CGMCC 1.15795</strain>
    </source>
</reference>
<name>A0ABW4QTM3_9BACT</name>
<comment type="caution">
    <text evidence="1">The sequence shown here is derived from an EMBL/GenBank/DDBJ whole genome shotgun (WGS) entry which is preliminary data.</text>
</comment>
<protein>
    <submittedName>
        <fullName evidence="1">Uncharacterized protein</fullName>
    </submittedName>
</protein>
<dbReference type="Proteomes" id="UP001597197">
    <property type="component" value="Unassembled WGS sequence"/>
</dbReference>
<evidence type="ECO:0000313" key="2">
    <source>
        <dbReference type="Proteomes" id="UP001597197"/>
    </source>
</evidence>